<keyword evidence="1" id="KW-0812">Transmembrane</keyword>
<keyword evidence="3" id="KW-1185">Reference proteome</keyword>
<protein>
    <submittedName>
        <fullName evidence="2">Uncharacterized protein</fullName>
    </submittedName>
</protein>
<name>A0A9P3GP72_9APHY</name>
<keyword evidence="1" id="KW-0472">Membrane</keyword>
<feature type="transmembrane region" description="Helical" evidence="1">
    <location>
        <begin position="52"/>
        <end position="73"/>
    </location>
</feature>
<dbReference type="PANTHER" id="PTHR40465">
    <property type="entry name" value="CHROMOSOME 1, WHOLE GENOME SHOTGUN SEQUENCE"/>
    <property type="match status" value="1"/>
</dbReference>
<organism evidence="2 3">
    <name type="scientific">Phanerochaete sordida</name>
    <dbReference type="NCBI Taxonomy" id="48140"/>
    <lineage>
        <taxon>Eukaryota</taxon>
        <taxon>Fungi</taxon>
        <taxon>Dikarya</taxon>
        <taxon>Basidiomycota</taxon>
        <taxon>Agaricomycotina</taxon>
        <taxon>Agaricomycetes</taxon>
        <taxon>Polyporales</taxon>
        <taxon>Phanerochaetaceae</taxon>
        <taxon>Phanerochaete</taxon>
    </lineage>
</organism>
<evidence type="ECO:0000313" key="3">
    <source>
        <dbReference type="Proteomes" id="UP000703269"/>
    </source>
</evidence>
<dbReference type="OrthoDB" id="2953893at2759"/>
<dbReference type="Proteomes" id="UP000703269">
    <property type="component" value="Unassembled WGS sequence"/>
</dbReference>
<dbReference type="AlphaFoldDB" id="A0A9P3GP72"/>
<accession>A0A9P3GP72</accession>
<feature type="transmembrane region" description="Helical" evidence="1">
    <location>
        <begin position="125"/>
        <end position="150"/>
    </location>
</feature>
<proteinExistence type="predicted"/>
<keyword evidence="1" id="KW-1133">Transmembrane helix</keyword>
<evidence type="ECO:0000313" key="2">
    <source>
        <dbReference type="EMBL" id="GJE97020.1"/>
    </source>
</evidence>
<sequence length="167" mass="18223">MHVRDAALPDVEPIAAPLLIGSLLNWGLYGVLTMQVYLYHLAFPRDRWPAKTLVYGVFLLDTAQTMIVTADVFDVYARHFGDSASLNGMHNEWLAVPVFSSIVSCTVQLYYAYRIGYLADAYGWVLMAVISALALLQGITGIATGVQAAIIGTFEGLEARAHSVTII</sequence>
<dbReference type="PANTHER" id="PTHR40465:SF1">
    <property type="entry name" value="DUF6534 DOMAIN-CONTAINING PROTEIN"/>
    <property type="match status" value="1"/>
</dbReference>
<reference evidence="2 3" key="1">
    <citation type="submission" date="2021-08" db="EMBL/GenBank/DDBJ databases">
        <title>Draft Genome Sequence of Phanerochaete sordida strain YK-624.</title>
        <authorList>
            <person name="Mori T."/>
            <person name="Dohra H."/>
            <person name="Suzuki T."/>
            <person name="Kawagishi H."/>
            <person name="Hirai H."/>
        </authorList>
    </citation>
    <scope>NUCLEOTIDE SEQUENCE [LARGE SCALE GENOMIC DNA]</scope>
    <source>
        <strain evidence="2 3">YK-624</strain>
    </source>
</reference>
<comment type="caution">
    <text evidence="2">The sequence shown here is derived from an EMBL/GenBank/DDBJ whole genome shotgun (WGS) entry which is preliminary data.</text>
</comment>
<feature type="transmembrane region" description="Helical" evidence="1">
    <location>
        <begin position="93"/>
        <end position="113"/>
    </location>
</feature>
<feature type="transmembrane region" description="Helical" evidence="1">
    <location>
        <begin position="14"/>
        <end position="40"/>
    </location>
</feature>
<dbReference type="EMBL" id="BPQB01000066">
    <property type="protein sequence ID" value="GJE97020.1"/>
    <property type="molecule type" value="Genomic_DNA"/>
</dbReference>
<evidence type="ECO:0000256" key="1">
    <source>
        <dbReference type="SAM" id="Phobius"/>
    </source>
</evidence>
<gene>
    <name evidence="2" type="ORF">PsYK624_132300</name>
</gene>